<dbReference type="InterPro" id="IPR000210">
    <property type="entry name" value="BTB/POZ_dom"/>
</dbReference>
<dbReference type="FunFam" id="2.120.10.80:FF:000002">
    <property type="entry name" value="Kelch-like family member 2"/>
    <property type="match status" value="1"/>
</dbReference>
<dbReference type="Gene3D" id="1.25.40.420">
    <property type="match status" value="1"/>
</dbReference>
<dbReference type="SUPFAM" id="SSF50965">
    <property type="entry name" value="Galactose oxidase, central domain"/>
    <property type="match status" value="1"/>
</dbReference>
<dbReference type="InterPro" id="IPR011705">
    <property type="entry name" value="BACK"/>
</dbReference>
<evidence type="ECO:0000313" key="9">
    <source>
        <dbReference type="EMBL" id="KAK3089894.1"/>
    </source>
</evidence>
<dbReference type="SMART" id="SM00225">
    <property type="entry name" value="BTB"/>
    <property type="match status" value="1"/>
</dbReference>
<dbReference type="SUPFAM" id="SSF54695">
    <property type="entry name" value="POZ domain"/>
    <property type="match status" value="1"/>
</dbReference>
<dbReference type="CDD" id="cd18445">
    <property type="entry name" value="BACK_KLHL2_like"/>
    <property type="match status" value="1"/>
</dbReference>
<feature type="region of interest" description="Disordered" evidence="7">
    <location>
        <begin position="1"/>
        <end position="21"/>
    </location>
</feature>
<organism evidence="9 10">
    <name type="scientific">Pinctada imbricata</name>
    <name type="common">Atlantic pearl-oyster</name>
    <name type="synonym">Pinctada martensii</name>
    <dbReference type="NCBI Taxonomy" id="66713"/>
    <lineage>
        <taxon>Eukaryota</taxon>
        <taxon>Metazoa</taxon>
        <taxon>Spiralia</taxon>
        <taxon>Lophotrochozoa</taxon>
        <taxon>Mollusca</taxon>
        <taxon>Bivalvia</taxon>
        <taxon>Autobranchia</taxon>
        <taxon>Pteriomorphia</taxon>
        <taxon>Pterioida</taxon>
        <taxon>Pterioidea</taxon>
        <taxon>Pteriidae</taxon>
        <taxon>Pinctada</taxon>
    </lineage>
</organism>
<dbReference type="Gene3D" id="3.30.710.10">
    <property type="entry name" value="Potassium Channel Kv1.1, Chain A"/>
    <property type="match status" value="1"/>
</dbReference>
<sequence>MAKLDVRPKIPHGRERPAYKHPQHTQKAFDILSHMRRQHILCDVTIVVDDTEISAHKVVLSSCSPYFYAMFTGDLAEAKSDRITLQEIDPKALIQLIDFVYTSEIHVTEENVQTLLPAANILQMTEVRDACCEFLQSQLHPSNCIGIKAFADLHACSDLLNYAQTYTEQHFVDVVHYDEFLSLPPQDVTKMISSDRLTVTTEEQVYEAVLSWVQHDLDKRQESIAELLENVRLPLMTQEYLVQKVEEEPLVKKSSRCKDFLIEALKYHLLRTEQKAIYKTPRTLPRTPLGLPKILLVIGGQAPKAIRSVECYDFKDERWNQLADMPSRRCRCGVAVVNGLVYAVGGFNGSLRVRTVDVYDPVKDIWTSCPTMEARRSTLGVAVLHGNIYAVGGFDGSSGLDTAECYDIRSGEWRVICAMSTRRSSVGVGVSGGYLYAVGGYDGASRQCLSSVECYNPLTDIWNPVAEMSCRRSGAGVGVVDGLLYAVGGHDGPLVRKSVEVYNPDINSWSQVADMHLCRRNAGVVTNGGYLYVVGGDDGSSNLGSVECYDPKSNVWTLLPSSMMTGRSYAGVCVIDKPIL</sequence>
<dbReference type="InterPro" id="IPR017096">
    <property type="entry name" value="BTB-kelch_protein"/>
</dbReference>
<name>A0AA88XQJ6_PINIB</name>
<dbReference type="Pfam" id="PF00651">
    <property type="entry name" value="BTB"/>
    <property type="match status" value="1"/>
</dbReference>
<dbReference type="InterPro" id="IPR015915">
    <property type="entry name" value="Kelch-typ_b-propeller"/>
</dbReference>
<dbReference type="GO" id="GO:0003779">
    <property type="term" value="F:actin binding"/>
    <property type="evidence" value="ECO:0007669"/>
    <property type="project" value="UniProtKB-KW"/>
</dbReference>
<evidence type="ECO:0000256" key="4">
    <source>
        <dbReference type="ARBA" id="ARBA00022737"/>
    </source>
</evidence>
<keyword evidence="6" id="KW-0206">Cytoskeleton</keyword>
<keyword evidence="3" id="KW-0963">Cytoplasm</keyword>
<dbReference type="AlphaFoldDB" id="A0AA88XQJ6"/>
<evidence type="ECO:0000256" key="5">
    <source>
        <dbReference type="ARBA" id="ARBA00023203"/>
    </source>
</evidence>
<accession>A0AA88XQJ6</accession>
<dbReference type="CDD" id="cd18235">
    <property type="entry name" value="BTB_POZ_KLHL2-like"/>
    <property type="match status" value="1"/>
</dbReference>
<dbReference type="Proteomes" id="UP001186944">
    <property type="component" value="Unassembled WGS sequence"/>
</dbReference>
<dbReference type="FunFam" id="3.30.710.10:FF:000001">
    <property type="entry name" value="Kelch-like family member 20"/>
    <property type="match status" value="1"/>
</dbReference>
<dbReference type="Pfam" id="PF07707">
    <property type="entry name" value="BACK"/>
    <property type="match status" value="1"/>
</dbReference>
<reference evidence="9" key="1">
    <citation type="submission" date="2019-08" db="EMBL/GenBank/DDBJ databases">
        <title>The improved chromosome-level genome for the pearl oyster Pinctada fucata martensii using PacBio sequencing and Hi-C.</title>
        <authorList>
            <person name="Zheng Z."/>
        </authorList>
    </citation>
    <scope>NUCLEOTIDE SEQUENCE</scope>
    <source>
        <strain evidence="9">ZZ-2019</strain>
        <tissue evidence="9">Adductor muscle</tissue>
    </source>
</reference>
<proteinExistence type="predicted"/>
<comment type="caution">
    <text evidence="9">The sequence shown here is derived from an EMBL/GenBank/DDBJ whole genome shotgun (WGS) entry which is preliminary data.</text>
</comment>
<dbReference type="GO" id="GO:0005856">
    <property type="term" value="C:cytoskeleton"/>
    <property type="evidence" value="ECO:0007669"/>
    <property type="project" value="UniProtKB-SubCell"/>
</dbReference>
<dbReference type="Pfam" id="PF01344">
    <property type="entry name" value="Kelch_1"/>
    <property type="match status" value="6"/>
</dbReference>
<dbReference type="InterPro" id="IPR011333">
    <property type="entry name" value="SKP1/BTB/POZ_sf"/>
</dbReference>
<dbReference type="PIRSF" id="PIRSF037037">
    <property type="entry name" value="Kelch-like_protein_gigaxonin"/>
    <property type="match status" value="1"/>
</dbReference>
<dbReference type="SMART" id="SM00875">
    <property type="entry name" value="BACK"/>
    <property type="match status" value="1"/>
</dbReference>
<dbReference type="InterPro" id="IPR011043">
    <property type="entry name" value="Gal_Oxase/kelch_b-propeller"/>
</dbReference>
<keyword evidence="5" id="KW-0009">Actin-binding</keyword>
<keyword evidence="10" id="KW-1185">Reference proteome</keyword>
<feature type="domain" description="BTB" evidence="8">
    <location>
        <begin position="42"/>
        <end position="109"/>
    </location>
</feature>
<keyword evidence="4" id="KW-0677">Repeat</keyword>
<dbReference type="FunFam" id="1.25.40.420:FF:000001">
    <property type="entry name" value="Kelch-like family member 12"/>
    <property type="match status" value="1"/>
</dbReference>
<dbReference type="PANTHER" id="PTHR24412">
    <property type="entry name" value="KELCH PROTEIN"/>
    <property type="match status" value="1"/>
</dbReference>
<comment type="subcellular location">
    <subcellularLocation>
        <location evidence="1">Cytoplasm</location>
        <location evidence="1">Cytoskeleton</location>
    </subcellularLocation>
</comment>
<dbReference type="PROSITE" id="PS50097">
    <property type="entry name" value="BTB"/>
    <property type="match status" value="1"/>
</dbReference>
<dbReference type="Gene3D" id="2.120.10.80">
    <property type="entry name" value="Kelch-type beta propeller"/>
    <property type="match status" value="1"/>
</dbReference>
<evidence type="ECO:0000256" key="3">
    <source>
        <dbReference type="ARBA" id="ARBA00022490"/>
    </source>
</evidence>
<dbReference type="SMART" id="SM00612">
    <property type="entry name" value="Kelch"/>
    <property type="match status" value="6"/>
</dbReference>
<evidence type="ECO:0000256" key="6">
    <source>
        <dbReference type="ARBA" id="ARBA00023212"/>
    </source>
</evidence>
<dbReference type="EMBL" id="VSWD01000010">
    <property type="protein sequence ID" value="KAK3089894.1"/>
    <property type="molecule type" value="Genomic_DNA"/>
</dbReference>
<evidence type="ECO:0000259" key="8">
    <source>
        <dbReference type="PROSITE" id="PS50097"/>
    </source>
</evidence>
<gene>
    <name evidence="9" type="ORF">FSP39_007423</name>
</gene>
<keyword evidence="2" id="KW-0880">Kelch repeat</keyword>
<dbReference type="InterPro" id="IPR006652">
    <property type="entry name" value="Kelch_1"/>
</dbReference>
<evidence type="ECO:0000313" key="10">
    <source>
        <dbReference type="Proteomes" id="UP001186944"/>
    </source>
</evidence>
<evidence type="ECO:0000256" key="2">
    <source>
        <dbReference type="ARBA" id="ARBA00022441"/>
    </source>
</evidence>
<dbReference type="PANTHER" id="PTHR24412:SF466">
    <property type="entry name" value="RING CANAL KELCH PROTEIN"/>
    <property type="match status" value="1"/>
</dbReference>
<feature type="compositionally biased region" description="Basic and acidic residues" evidence="7">
    <location>
        <begin position="1"/>
        <end position="18"/>
    </location>
</feature>
<protein>
    <recommendedName>
        <fullName evidence="8">BTB domain-containing protein</fullName>
    </recommendedName>
</protein>
<evidence type="ECO:0000256" key="1">
    <source>
        <dbReference type="ARBA" id="ARBA00004245"/>
    </source>
</evidence>
<evidence type="ECO:0000256" key="7">
    <source>
        <dbReference type="SAM" id="MobiDB-lite"/>
    </source>
</evidence>